<evidence type="ECO:0000313" key="11">
    <source>
        <dbReference type="Proteomes" id="UP000609531"/>
    </source>
</evidence>
<keyword evidence="4 8" id="KW-1133">Transmembrane helix</keyword>
<evidence type="ECO:0000256" key="6">
    <source>
        <dbReference type="ARBA" id="ARBA00023136"/>
    </source>
</evidence>
<feature type="region of interest" description="Disordered" evidence="7">
    <location>
        <begin position="154"/>
        <end position="181"/>
    </location>
</feature>
<keyword evidence="11" id="KW-1185">Reference proteome</keyword>
<dbReference type="AlphaFoldDB" id="A0A934IU37"/>
<dbReference type="RefSeq" id="WP_198883969.1">
    <property type="nucleotide sequence ID" value="NZ_JAEKJA010000023.1"/>
</dbReference>
<evidence type="ECO:0000256" key="4">
    <source>
        <dbReference type="ARBA" id="ARBA00022989"/>
    </source>
</evidence>
<feature type="transmembrane region" description="Helical" evidence="8">
    <location>
        <begin position="96"/>
        <end position="119"/>
    </location>
</feature>
<evidence type="ECO:0000256" key="8">
    <source>
        <dbReference type="SAM" id="Phobius"/>
    </source>
</evidence>
<dbReference type="Pfam" id="PF01545">
    <property type="entry name" value="Cation_efflux"/>
    <property type="match status" value="1"/>
</dbReference>
<keyword evidence="6 8" id="KW-0472">Membrane</keyword>
<dbReference type="SUPFAM" id="SSF161111">
    <property type="entry name" value="Cation efflux protein transmembrane domain-like"/>
    <property type="match status" value="1"/>
</dbReference>
<dbReference type="EMBL" id="JAEKJA010000023">
    <property type="protein sequence ID" value="MBJ3778065.1"/>
    <property type="molecule type" value="Genomic_DNA"/>
</dbReference>
<comment type="caution">
    <text evidence="10">The sequence shown here is derived from an EMBL/GenBank/DDBJ whole genome shotgun (WGS) entry which is preliminary data.</text>
</comment>
<dbReference type="InterPro" id="IPR027469">
    <property type="entry name" value="Cation_efflux_TMD_sf"/>
</dbReference>
<dbReference type="GO" id="GO:0006882">
    <property type="term" value="P:intracellular zinc ion homeostasis"/>
    <property type="evidence" value="ECO:0007669"/>
    <property type="project" value="InterPro"/>
</dbReference>
<dbReference type="Gene3D" id="1.20.1510.10">
    <property type="entry name" value="Cation efflux protein transmembrane domain"/>
    <property type="match status" value="1"/>
</dbReference>
<keyword evidence="5" id="KW-0406">Ion transport</keyword>
<dbReference type="NCBIfam" id="TIGR01297">
    <property type="entry name" value="CDF"/>
    <property type="match status" value="1"/>
</dbReference>
<dbReference type="InterPro" id="IPR058533">
    <property type="entry name" value="Cation_efflux_TM"/>
</dbReference>
<dbReference type="GO" id="GO:0005385">
    <property type="term" value="F:zinc ion transmembrane transporter activity"/>
    <property type="evidence" value="ECO:0007669"/>
    <property type="project" value="InterPro"/>
</dbReference>
<feature type="transmembrane region" description="Helical" evidence="8">
    <location>
        <begin position="131"/>
        <end position="149"/>
    </location>
</feature>
<dbReference type="PANTHER" id="PTHR45755:SF4">
    <property type="entry name" value="ZINC TRANSPORTER 7"/>
    <property type="match status" value="1"/>
</dbReference>
<keyword evidence="2" id="KW-0813">Transport</keyword>
<protein>
    <submittedName>
        <fullName evidence="10">CDF family Co(II)/Ni(II) efflux transporter DmeF</fullName>
    </submittedName>
</protein>
<evidence type="ECO:0000256" key="2">
    <source>
        <dbReference type="ARBA" id="ARBA00022448"/>
    </source>
</evidence>
<evidence type="ECO:0000313" key="10">
    <source>
        <dbReference type="EMBL" id="MBJ3778065.1"/>
    </source>
</evidence>
<feature type="transmembrane region" description="Helical" evidence="8">
    <location>
        <begin position="216"/>
        <end position="236"/>
    </location>
</feature>
<dbReference type="InterPro" id="IPR045316">
    <property type="entry name" value="Msc2-like"/>
</dbReference>
<proteinExistence type="predicted"/>
<name>A0A934IU37_9HYPH</name>
<dbReference type="PANTHER" id="PTHR45755">
    <property type="match status" value="1"/>
</dbReference>
<dbReference type="Proteomes" id="UP000609531">
    <property type="component" value="Unassembled WGS sequence"/>
</dbReference>
<feature type="transmembrane region" description="Helical" evidence="8">
    <location>
        <begin position="28"/>
        <end position="52"/>
    </location>
</feature>
<reference evidence="10" key="1">
    <citation type="submission" date="2020-12" db="EMBL/GenBank/DDBJ databases">
        <title>Bacterial taxonomy.</title>
        <authorList>
            <person name="Pan X."/>
        </authorList>
    </citation>
    <scope>NUCLEOTIDE SEQUENCE</scope>
    <source>
        <strain evidence="10">B2012</strain>
    </source>
</reference>
<dbReference type="NCBIfam" id="NF033827">
    <property type="entry name" value="CDF_efflux_DmeF"/>
    <property type="match status" value="1"/>
</dbReference>
<evidence type="ECO:0000256" key="7">
    <source>
        <dbReference type="SAM" id="MobiDB-lite"/>
    </source>
</evidence>
<evidence type="ECO:0000256" key="3">
    <source>
        <dbReference type="ARBA" id="ARBA00022692"/>
    </source>
</evidence>
<gene>
    <name evidence="10" type="primary">dmeF</name>
    <name evidence="10" type="ORF">JCR33_20360</name>
</gene>
<accession>A0A934IU37</accession>
<dbReference type="GO" id="GO:0016020">
    <property type="term" value="C:membrane"/>
    <property type="evidence" value="ECO:0007669"/>
    <property type="project" value="UniProtKB-SubCell"/>
</dbReference>
<feature type="compositionally biased region" description="Basic residues" evidence="7">
    <location>
        <begin position="162"/>
        <end position="179"/>
    </location>
</feature>
<feature type="domain" description="Cation efflux protein transmembrane" evidence="9">
    <location>
        <begin position="29"/>
        <end position="247"/>
    </location>
</feature>
<evidence type="ECO:0000256" key="1">
    <source>
        <dbReference type="ARBA" id="ARBA00004141"/>
    </source>
</evidence>
<sequence length="326" mass="34815">MHTVSIDPWRHDHVFLGRDHSRNERRTLFVIALTATMMVAEVIAGLAFGSMALLADGIHMATHAGALGVAAFAYAYARRHAHDERFTFGTGKVGDLAGYSSALILAVIAAVIAFESVVRLMSPVAIRFDEAIVVATVGLIVNLVSAALLHAGDGGGHEHGHSHGGAGHHHAGHAHHGGTHHHEDHNLRAAYFHVLTDALTSALAIVALFAGRFYGWVWMDPLMGIVGSVVIARWAMMLLKESGAVLVDARADPSMAARIREDLERGGDRVSDLHLWRVGPGHLALVVSIVSDRPQAPAAYRARLRDAATLSHVTIEAVLCDHAKAA</sequence>
<feature type="transmembrane region" description="Helical" evidence="8">
    <location>
        <begin position="190"/>
        <end position="210"/>
    </location>
</feature>
<comment type="subcellular location">
    <subcellularLocation>
        <location evidence="1">Membrane</location>
        <topology evidence="1">Multi-pass membrane protein</topology>
    </subcellularLocation>
</comment>
<organism evidence="10 11">
    <name type="scientific">Acuticoccus mangrovi</name>
    <dbReference type="NCBI Taxonomy" id="2796142"/>
    <lineage>
        <taxon>Bacteria</taxon>
        <taxon>Pseudomonadati</taxon>
        <taxon>Pseudomonadota</taxon>
        <taxon>Alphaproteobacteria</taxon>
        <taxon>Hyphomicrobiales</taxon>
        <taxon>Amorphaceae</taxon>
        <taxon>Acuticoccus</taxon>
    </lineage>
</organism>
<evidence type="ECO:0000256" key="5">
    <source>
        <dbReference type="ARBA" id="ARBA00023065"/>
    </source>
</evidence>
<evidence type="ECO:0000259" key="9">
    <source>
        <dbReference type="Pfam" id="PF01545"/>
    </source>
</evidence>
<dbReference type="InterPro" id="IPR002524">
    <property type="entry name" value="Cation_efflux"/>
</dbReference>
<keyword evidence="3 8" id="KW-0812">Transmembrane</keyword>